<proteinExistence type="predicted"/>
<dbReference type="Ensembl" id="ENSMPUT00000002258.1">
    <property type="protein sequence ID" value="ENSMPUP00000002212.1"/>
    <property type="gene ID" value="ENSMPUG00000002236.1"/>
</dbReference>
<dbReference type="STRING" id="9669.ENSMPUP00000002212"/>
<dbReference type="InParanoid" id="M3XT12"/>
<accession>M3XT12</accession>
<dbReference type="Gene3D" id="1.25.10.10">
    <property type="entry name" value="Leucine-rich Repeat Variant"/>
    <property type="match status" value="2"/>
</dbReference>
<dbReference type="PANTHER" id="PTHR23120:SF14">
    <property type="entry name" value="MAESTRO HEAT-LIKE REPEAT-CONTAINING PROTEIN FAMILY MEMBER 2A"/>
    <property type="match status" value="1"/>
</dbReference>
<dbReference type="GeneTree" id="ENSGT00940000161309"/>
<dbReference type="eggNOG" id="KOG2032">
    <property type="taxonomic scope" value="Eukaryota"/>
</dbReference>
<dbReference type="AlphaFoldDB" id="M3XT12"/>
<dbReference type="OMA" id="CKLALLH"/>
<evidence type="ECO:0000259" key="1">
    <source>
        <dbReference type="Pfam" id="PF23227"/>
    </source>
</evidence>
<protein>
    <recommendedName>
        <fullName evidence="1">Maestro/Maestro-like HEAT-repeats domain-containing protein</fullName>
    </recommendedName>
</protein>
<dbReference type="InterPro" id="IPR011989">
    <property type="entry name" value="ARM-like"/>
</dbReference>
<dbReference type="EMBL" id="AEYP01091512">
    <property type="status" value="NOT_ANNOTATED_CDS"/>
    <property type="molecule type" value="Genomic_DNA"/>
</dbReference>
<feature type="domain" description="Maestro/Maestro-like HEAT-repeats" evidence="1">
    <location>
        <begin position="17"/>
        <end position="285"/>
    </location>
</feature>
<dbReference type="GO" id="GO:0005737">
    <property type="term" value="C:cytoplasm"/>
    <property type="evidence" value="ECO:0007669"/>
    <property type="project" value="TreeGrafter"/>
</dbReference>
<dbReference type="PANTHER" id="PTHR23120">
    <property type="entry name" value="MAESTRO-RELATED HEAT DOMAIN-CONTAINING"/>
    <property type="match status" value="1"/>
</dbReference>
<dbReference type="KEGG" id="mpuf:106003322"/>
<organism evidence="2">
    <name type="scientific">Mustela putorius furo</name>
    <name type="common">European domestic ferret</name>
    <name type="synonym">Mustela furo</name>
    <dbReference type="NCBI Taxonomy" id="9669"/>
    <lineage>
        <taxon>Eukaryota</taxon>
        <taxon>Metazoa</taxon>
        <taxon>Chordata</taxon>
        <taxon>Craniata</taxon>
        <taxon>Vertebrata</taxon>
        <taxon>Euteleostomi</taxon>
        <taxon>Mammalia</taxon>
        <taxon>Eutheria</taxon>
        <taxon>Laurasiatheria</taxon>
        <taxon>Carnivora</taxon>
        <taxon>Caniformia</taxon>
        <taxon>Musteloidea</taxon>
        <taxon>Mustelidae</taxon>
        <taxon>Mustelinae</taxon>
        <taxon>Mustela</taxon>
    </lineage>
</organism>
<dbReference type="InterPro" id="IPR055406">
    <property type="entry name" value="HEAT_Maestro"/>
</dbReference>
<sequence length="301" mass="33698">MSDPVLYQEKLLKPTVLTLEKGADQEDEALRVLSLRALGNMALGAPKKVRQYRKLLLEKCLDSLREPVNSSVASEGMEALAKILAELREGDLGSSFSIICEQCRAFFDNESELLRLKAFVLFGKLAKVVRISKKHFFKEEVKKAWITLMLHCQDPCSDAAQACMATMFQCVHFWGWKALESSSGQRDSSEADGMTVFQTTLCSILTQKKPAVLYNFLLETMTYINSNLSRIRIAACNLAGIIMKQMSAHHLRKLDFPALRNSLQELQLDSDPEVRRAALETLKILDTCSQQPLLSSPGGFC</sequence>
<dbReference type="HOGENOM" id="CLU_924270_0_0_1"/>
<evidence type="ECO:0000313" key="2">
    <source>
        <dbReference type="Ensembl" id="ENSMPUP00000002212.1"/>
    </source>
</evidence>
<dbReference type="InterPro" id="IPR045206">
    <property type="entry name" value="Maestro_heat-like_prot"/>
</dbReference>
<reference evidence="2" key="1">
    <citation type="submission" date="2024-06" db="UniProtKB">
        <authorList>
            <consortium name="Ensembl"/>
        </authorList>
    </citation>
    <scope>IDENTIFICATION</scope>
</reference>
<name>M3XT12_MUSPF</name>
<dbReference type="InterPro" id="IPR016024">
    <property type="entry name" value="ARM-type_fold"/>
</dbReference>
<dbReference type="Pfam" id="PF23227">
    <property type="entry name" value="HEAT_MROH2B_C"/>
    <property type="match status" value="1"/>
</dbReference>
<dbReference type="SUPFAM" id="SSF48371">
    <property type="entry name" value="ARM repeat"/>
    <property type="match status" value="1"/>
</dbReference>